<organism evidence="1 2">
    <name type="scientific">Marine Group I thaumarchaeote</name>
    <dbReference type="NCBI Taxonomy" id="2511932"/>
    <lineage>
        <taxon>Archaea</taxon>
        <taxon>Nitrososphaerota</taxon>
        <taxon>Marine Group I</taxon>
    </lineage>
</organism>
<evidence type="ECO:0000313" key="1">
    <source>
        <dbReference type="EMBL" id="NWJ43665.1"/>
    </source>
</evidence>
<proteinExistence type="predicted"/>
<dbReference type="Proteomes" id="UP000523105">
    <property type="component" value="Unassembled WGS sequence"/>
</dbReference>
<protein>
    <submittedName>
        <fullName evidence="1">Uncharacterized protein</fullName>
    </submittedName>
</protein>
<gene>
    <name evidence="1" type="ORF">HX837_05625</name>
</gene>
<dbReference type="EMBL" id="JACASV010000041">
    <property type="protein sequence ID" value="NWJ43665.1"/>
    <property type="molecule type" value="Genomic_DNA"/>
</dbReference>
<dbReference type="AlphaFoldDB" id="A0A7K4MQ10"/>
<accession>A0A7K4MQ10</accession>
<name>A0A7K4MQ10_9ARCH</name>
<sequence length="99" mass="10904">MGINIKFTAAVIAVAVVGFTASAYFFSGQSISGDWMFDKSKYIQEIDTCLESQTLGDISLNSFATSILINLKHQAEAAESEEEIKEILDRLYKITSCEP</sequence>
<reference evidence="1 2" key="1">
    <citation type="journal article" date="2019" name="Environ. Microbiol.">
        <title>Genomics insights into ecotype formation of ammonia-oxidizing archaea in the deep ocean.</title>
        <authorList>
            <person name="Wang Y."/>
            <person name="Huang J.M."/>
            <person name="Cui G.J."/>
            <person name="Nunoura T."/>
            <person name="Takaki Y."/>
            <person name="Li W.L."/>
            <person name="Li J."/>
            <person name="Gao Z.M."/>
            <person name="Takai K."/>
            <person name="Zhang A.Q."/>
            <person name="Stepanauskas R."/>
        </authorList>
    </citation>
    <scope>NUCLEOTIDE SEQUENCE [LARGE SCALE GENOMIC DNA]</scope>
    <source>
        <strain evidence="1 2">L15b</strain>
    </source>
</reference>
<evidence type="ECO:0000313" key="2">
    <source>
        <dbReference type="Proteomes" id="UP000523105"/>
    </source>
</evidence>
<comment type="caution">
    <text evidence="1">The sequence shown here is derived from an EMBL/GenBank/DDBJ whole genome shotgun (WGS) entry which is preliminary data.</text>
</comment>